<keyword evidence="4 7" id="KW-0808">Transferase</keyword>
<dbReference type="Pfam" id="PF07780">
    <property type="entry name" value="Spb1_C"/>
    <property type="match status" value="1"/>
</dbReference>
<dbReference type="HAMAP" id="MF_03163">
    <property type="entry name" value="RNA_methyltr_E_SPB1"/>
    <property type="match status" value="1"/>
</dbReference>
<keyword evidence="12" id="KW-1185">Reference proteome</keyword>
<comment type="similarity">
    <text evidence="7">Belongs to the class I-like SAM-binding methyltransferase superfamily. RNA methyltransferase RlmE family. SPB1 subfamily.</text>
</comment>
<reference evidence="13" key="1">
    <citation type="submission" date="2025-08" db="UniProtKB">
        <authorList>
            <consortium name="RefSeq"/>
        </authorList>
    </citation>
    <scope>IDENTIFICATION</scope>
    <source>
        <tissue evidence="13">Testes</tissue>
    </source>
</reference>
<dbReference type="InterPro" id="IPR002877">
    <property type="entry name" value="RNA_MeTrfase_FtsJ_dom"/>
</dbReference>
<feature type="region of interest" description="Disordered" evidence="8">
    <location>
        <begin position="755"/>
        <end position="802"/>
    </location>
</feature>
<feature type="domain" description="DUF3381" evidence="11">
    <location>
        <begin position="234"/>
        <end position="369"/>
    </location>
</feature>
<dbReference type="InterPro" id="IPR012920">
    <property type="entry name" value="rRNA_MeTfrase_SPB1-like_C"/>
</dbReference>
<evidence type="ECO:0000259" key="11">
    <source>
        <dbReference type="Pfam" id="PF11861"/>
    </source>
</evidence>
<keyword evidence="2 7" id="KW-0698">rRNA processing</keyword>
<sequence>MGKKAKTGKGRKDKFYKLAKETGYRARSAFKLLQLNRKFQFLQKSRVLIDLCAAPGGWLQVASNHMPVSSLIVGVDLVPIRPIPNTITVQADITTEKCRSLLRNELKDWKADIVLNDGAPNVGKNWLHDAFTQASLTLKALKLASDFLTQGGWFVTKVFRSKDYQPLMWVFKQLFKKVHATKPPASRSESAEIFVVCQGYIAPDKIDAKFFDLRHIFKEVAAEPKKVTVLNPEKKRKKAAEGYDEGDYTLYQTKTVGDYFKTENPLDMLSTVNEVWTFGDDNAIAKHSLTTPFYIKVLGKKDIRSLLNWRKKILKETETPKEEKESESEDLDSEEEIEAQLDKLKQEEKADARRKKKQLLSKRRKLRERLALKMDLPNDTLDFGTDEAMFSLAKIKSKEQLSEVGKGDINFMDEEAEDSEEELQFESASEDESDDGTQNQNDREKDWDDSEDSDDEDDSEDEDEDESENDVEVDKNPLMVDLEDKDTKKERQTKLWFDKDSFAGVELDEDEDIEIAEMTKRYKQKGGVVLDKTTKKDISKNQSSGKKVRFDKTVTLKSDGEEESESLSDDDSDYDDDVLMNGVSSPEGKGQTGNKDSSDFEVVKAKEPAKKSRKLSAEGMALGSLLISSKKNKRNLVEHAFNRYTFNDDHLPDWFVENEARHCKQQTPVTKEMVAEYRMRLKEINARPIKKVAEAKARKKRKMLKKMEKARKKAEVISDTVDMSDREKANHIKSLYKKAGLMDKKKKNVHYVVSKKSLASKKARRPAGVKGPYKVVDKRMKKEVRAKLKKEAKRKKGRSSKK</sequence>
<evidence type="ECO:0000256" key="2">
    <source>
        <dbReference type="ARBA" id="ARBA00022552"/>
    </source>
</evidence>
<evidence type="ECO:0000259" key="10">
    <source>
        <dbReference type="Pfam" id="PF07780"/>
    </source>
</evidence>
<protein>
    <recommendedName>
        <fullName evidence="7">Putative rRNA methyltransferase</fullName>
        <ecNumber evidence="7">2.1.1.-</ecNumber>
    </recommendedName>
    <alternativeName>
        <fullName evidence="7">2'-O-ribose RNA methyltransferase SPB1 homolog</fullName>
    </alternativeName>
</protein>
<dbReference type="Pfam" id="PF01728">
    <property type="entry name" value="FtsJ"/>
    <property type="match status" value="1"/>
</dbReference>
<accession>A0ABM0GP32</accession>
<evidence type="ECO:0000256" key="7">
    <source>
        <dbReference type="HAMAP-Rule" id="MF_03163"/>
    </source>
</evidence>
<keyword evidence="6 7" id="KW-0539">Nucleus</keyword>
<evidence type="ECO:0000256" key="8">
    <source>
        <dbReference type="SAM" id="MobiDB-lite"/>
    </source>
</evidence>
<dbReference type="EC" id="2.1.1.-" evidence="7"/>
<dbReference type="InterPro" id="IPR028589">
    <property type="entry name" value="SPB1-like"/>
</dbReference>
<dbReference type="GeneID" id="100367821"/>
<evidence type="ECO:0000256" key="4">
    <source>
        <dbReference type="ARBA" id="ARBA00022679"/>
    </source>
</evidence>
<feature type="binding site" evidence="7">
    <location>
        <position position="58"/>
    </location>
    <ligand>
        <name>S-adenosyl-L-methionine</name>
        <dbReference type="ChEBI" id="CHEBI:59789"/>
    </ligand>
</feature>
<feature type="binding site" evidence="7">
    <location>
        <position position="92"/>
    </location>
    <ligand>
        <name>S-adenosyl-L-methionine</name>
        <dbReference type="ChEBI" id="CHEBI:59789"/>
    </ligand>
</feature>
<proteinExistence type="inferred from homology"/>
<comment type="subcellular location">
    <subcellularLocation>
        <location evidence="7">Nucleus</location>
        <location evidence="7">Nucleolus</location>
    </subcellularLocation>
</comment>
<evidence type="ECO:0000256" key="5">
    <source>
        <dbReference type="ARBA" id="ARBA00022691"/>
    </source>
</evidence>
<feature type="domain" description="Ribosomal RNA methyltransferase SPB1-like C-terminal" evidence="10">
    <location>
        <begin position="594"/>
        <end position="790"/>
    </location>
</feature>
<feature type="compositionally biased region" description="Acidic residues" evidence="8">
    <location>
        <begin position="411"/>
        <end position="435"/>
    </location>
</feature>
<evidence type="ECO:0000256" key="3">
    <source>
        <dbReference type="ARBA" id="ARBA00022603"/>
    </source>
</evidence>
<feature type="region of interest" description="Disordered" evidence="8">
    <location>
        <begin position="401"/>
        <end position="490"/>
    </location>
</feature>
<keyword evidence="1 7" id="KW-0690">Ribosome biogenesis</keyword>
<evidence type="ECO:0000256" key="6">
    <source>
        <dbReference type="ARBA" id="ARBA00023242"/>
    </source>
</evidence>
<feature type="compositionally biased region" description="Basic and acidic residues" evidence="8">
    <location>
        <begin position="596"/>
        <end position="610"/>
    </location>
</feature>
<dbReference type="HAMAP" id="MF_01547">
    <property type="entry name" value="RNA_methyltr_E"/>
    <property type="match status" value="1"/>
</dbReference>
<dbReference type="Gene3D" id="3.40.50.150">
    <property type="entry name" value="Vaccinia Virus protein VP39"/>
    <property type="match status" value="1"/>
</dbReference>
<keyword evidence="5 7" id="KW-0949">S-adenosyl-L-methionine</keyword>
<dbReference type="InterPro" id="IPR015507">
    <property type="entry name" value="rRNA-MeTfrase_E"/>
</dbReference>
<feature type="binding site" evidence="7">
    <location>
        <position position="76"/>
    </location>
    <ligand>
        <name>S-adenosyl-L-methionine</name>
        <dbReference type="ChEBI" id="CHEBI:59789"/>
    </ligand>
</feature>
<evidence type="ECO:0000259" key="9">
    <source>
        <dbReference type="Pfam" id="PF01728"/>
    </source>
</evidence>
<feature type="compositionally biased region" description="Acidic residues" evidence="8">
    <location>
        <begin position="447"/>
        <end position="471"/>
    </location>
</feature>
<feature type="compositionally biased region" description="Acidic residues" evidence="8">
    <location>
        <begin position="560"/>
        <end position="578"/>
    </location>
</feature>
<dbReference type="InterPro" id="IPR024576">
    <property type="entry name" value="rRNA_MeTfrase_Spb1_DUF3381"/>
</dbReference>
<comment type="function">
    <text evidence="7">Probable methyltransferase involved in the maturation of rRNA and in the biogenesis of ribosomal subunits.</text>
</comment>
<feature type="compositionally biased region" description="Basic residues" evidence="8">
    <location>
        <begin position="787"/>
        <end position="802"/>
    </location>
</feature>
<comment type="catalytic activity">
    <reaction evidence="7">
        <text>a ribonucleotide in rRNA + S-adenosyl-L-methionine = a 2'-O-methylribonucleotide in rRNA + S-adenosyl-L-homocysteine + H(+)</text>
        <dbReference type="Rhea" id="RHEA:48628"/>
        <dbReference type="Rhea" id="RHEA-COMP:12164"/>
        <dbReference type="Rhea" id="RHEA-COMP:12165"/>
        <dbReference type="ChEBI" id="CHEBI:15378"/>
        <dbReference type="ChEBI" id="CHEBI:57856"/>
        <dbReference type="ChEBI" id="CHEBI:59789"/>
        <dbReference type="ChEBI" id="CHEBI:90675"/>
        <dbReference type="ChEBI" id="CHEBI:90676"/>
    </reaction>
</comment>
<organism evidence="12 13">
    <name type="scientific">Saccoglossus kowalevskii</name>
    <name type="common">Acorn worm</name>
    <dbReference type="NCBI Taxonomy" id="10224"/>
    <lineage>
        <taxon>Eukaryota</taxon>
        <taxon>Metazoa</taxon>
        <taxon>Hemichordata</taxon>
        <taxon>Enteropneusta</taxon>
        <taxon>Harrimaniidae</taxon>
        <taxon>Saccoglossus</taxon>
    </lineage>
</organism>
<feature type="region of interest" description="Disordered" evidence="8">
    <location>
        <begin position="524"/>
        <end position="615"/>
    </location>
</feature>
<name>A0ABM0GP32_SACKO</name>
<dbReference type="Pfam" id="PF11861">
    <property type="entry name" value="DUF3381"/>
    <property type="match status" value="1"/>
</dbReference>
<keyword evidence="7" id="KW-0175">Coiled coil</keyword>
<evidence type="ECO:0000256" key="1">
    <source>
        <dbReference type="ARBA" id="ARBA00022517"/>
    </source>
</evidence>
<dbReference type="RefSeq" id="XP_002734226.2">
    <property type="nucleotide sequence ID" value="XM_002734180.2"/>
</dbReference>
<gene>
    <name evidence="13" type="primary">LOC100367821</name>
</gene>
<feature type="binding site" evidence="7">
    <location>
        <position position="56"/>
    </location>
    <ligand>
        <name>S-adenosyl-L-methionine</name>
        <dbReference type="ChEBI" id="CHEBI:59789"/>
    </ligand>
</feature>
<feature type="compositionally biased region" description="Basic residues" evidence="8">
    <location>
        <begin position="758"/>
        <end position="767"/>
    </location>
</feature>
<feature type="coiled-coil region" evidence="7">
    <location>
        <begin position="334"/>
        <end position="369"/>
    </location>
</feature>
<feature type="compositionally biased region" description="Basic and acidic residues" evidence="8">
    <location>
        <begin position="775"/>
        <end position="786"/>
    </location>
</feature>
<feature type="active site" description="Proton acceptor" evidence="7">
    <location>
        <position position="157"/>
    </location>
</feature>
<evidence type="ECO:0000313" key="13">
    <source>
        <dbReference type="RefSeq" id="XP_002734226.2"/>
    </source>
</evidence>
<dbReference type="PANTHER" id="PTHR10920">
    <property type="entry name" value="RIBOSOMAL RNA METHYLTRANSFERASE"/>
    <property type="match status" value="1"/>
</dbReference>
<evidence type="ECO:0000313" key="12">
    <source>
        <dbReference type="Proteomes" id="UP000694865"/>
    </source>
</evidence>
<feature type="binding site" evidence="7">
    <location>
        <position position="117"/>
    </location>
    <ligand>
        <name>S-adenosyl-L-methionine</name>
        <dbReference type="ChEBI" id="CHEBI:59789"/>
    </ligand>
</feature>
<dbReference type="SUPFAM" id="SSF53335">
    <property type="entry name" value="S-adenosyl-L-methionine-dependent methyltransferases"/>
    <property type="match status" value="1"/>
</dbReference>
<feature type="domain" description="Ribosomal RNA methyltransferase FtsJ" evidence="9">
    <location>
        <begin position="24"/>
        <end position="200"/>
    </location>
</feature>
<dbReference type="InterPro" id="IPR029063">
    <property type="entry name" value="SAM-dependent_MTases_sf"/>
</dbReference>
<dbReference type="PANTHER" id="PTHR10920:SF13">
    <property type="entry name" value="PRE-RRNA 2'-O-RIBOSE RNA METHYLTRANSFERASE FTSJ3"/>
    <property type="match status" value="1"/>
</dbReference>
<keyword evidence="3 7" id="KW-0489">Methyltransferase</keyword>
<dbReference type="Proteomes" id="UP000694865">
    <property type="component" value="Unplaced"/>
</dbReference>
<dbReference type="InterPro" id="IPR050082">
    <property type="entry name" value="RNA_methyltr_RlmE"/>
</dbReference>